<evidence type="ECO:0000313" key="1">
    <source>
        <dbReference type="EMBL" id="PTB19893.1"/>
    </source>
</evidence>
<dbReference type="InterPro" id="IPR008912">
    <property type="entry name" value="Uncharacterised_CoxE"/>
</dbReference>
<dbReference type="CDD" id="cd00198">
    <property type="entry name" value="vWFA"/>
    <property type="match status" value="1"/>
</dbReference>
<dbReference type="InterPro" id="IPR036465">
    <property type="entry name" value="vWFA_dom_sf"/>
</dbReference>
<reference evidence="1 2" key="1">
    <citation type="submission" date="2018-03" db="EMBL/GenBank/DDBJ databases">
        <title>Whole genome analyses suggest that Burkholderia sensu lato contains two further novel genera in the rhizoxinica-symbiotica group Mycetohabitans gen. nov., and Trinickia gen. nov.: implications for the evolution of diazotrophy and nodulation in the Burkholderiaceae.</title>
        <authorList>
            <person name="Estrada De Los Santos P."/>
            <person name="Palmer M."/>
            <person name="Chavez-Ramirez B."/>
            <person name="Steenkamp E.T."/>
            <person name="Hirsch A.M."/>
            <person name="Manyaka P."/>
            <person name="Maluk M."/>
            <person name="Lafos M."/>
            <person name="Crook M."/>
            <person name="Gross E."/>
            <person name="Simon M.F."/>
            <person name="Bueno Dos Reis Junior F."/>
            <person name="Poole P.S."/>
            <person name="Venter S.N."/>
            <person name="James E.K."/>
        </authorList>
    </citation>
    <scope>NUCLEOTIDE SEQUENCE [LARGE SCALE GENOMIC DNA]</scope>
    <source>
        <strain evidence="1 2">JPY-366</strain>
    </source>
</reference>
<comment type="caution">
    <text evidence="1">The sequence shown here is derived from an EMBL/GenBank/DDBJ whole genome shotgun (WGS) entry which is preliminary data.</text>
</comment>
<dbReference type="Pfam" id="PF05762">
    <property type="entry name" value="VWA_CoxE"/>
    <property type="match status" value="1"/>
</dbReference>
<dbReference type="SUPFAM" id="SSF53300">
    <property type="entry name" value="vWA-like"/>
    <property type="match status" value="1"/>
</dbReference>
<dbReference type="PANTHER" id="PTHR39338:SF6">
    <property type="entry name" value="BLL5662 PROTEIN"/>
    <property type="match status" value="1"/>
</dbReference>
<dbReference type="RefSeq" id="WP_107151633.1">
    <property type="nucleotide sequence ID" value="NZ_PYUC01000007.1"/>
</dbReference>
<accession>A0A2T3XTN6</accession>
<dbReference type="Proteomes" id="UP000240638">
    <property type="component" value="Unassembled WGS sequence"/>
</dbReference>
<dbReference type="Gene3D" id="3.40.50.410">
    <property type="entry name" value="von Willebrand factor, type A domain"/>
    <property type="match status" value="1"/>
</dbReference>
<sequence length="401" mass="44624">MSGARVSKPGASSNIAFLRHVVAFARALRTAGIRVDSSKIALALEAVSLVGIHAREDLCAALECLLICREADRFVFHALFDAWFDAGASHGQPVAQEAFQEAVDSAGAQERRRIRDAAPQWSRARTAPVVEYRIRFSGLLTASDKERLRFSDFGTLDALEYREVQRLARSIAVALPSAKARRHQATGGSASSSPIDWPRALREGVRTGGELIRLPSVRRRRERLPLLAVVDVSGSMERYARMWLAFLHMAIPLEGRRDVFAFGTHITDLKRCFECGDVDEMLARTNAAIDDFAGGTRIGGSLEQLRRRYAHRFVGGRTVVLIITDGLETGNPEVLHDELRWLKRRARRLLWLNPMMRFEEYTPVARGASALHRYADTMLAAHNLHTLEEAAAHLARLLASA</sequence>
<name>A0A2T3XTN6_9BURK</name>
<evidence type="ECO:0000313" key="2">
    <source>
        <dbReference type="Proteomes" id="UP000240638"/>
    </source>
</evidence>
<dbReference type="PIRSF" id="PIRSF010256">
    <property type="entry name" value="CoxE_vWa"/>
    <property type="match status" value="1"/>
</dbReference>
<organism evidence="1 2">
    <name type="scientific">Trinickia symbiotica</name>
    <dbReference type="NCBI Taxonomy" id="863227"/>
    <lineage>
        <taxon>Bacteria</taxon>
        <taxon>Pseudomonadati</taxon>
        <taxon>Pseudomonadota</taxon>
        <taxon>Betaproteobacteria</taxon>
        <taxon>Burkholderiales</taxon>
        <taxon>Burkholderiaceae</taxon>
        <taxon>Trinickia</taxon>
    </lineage>
</organism>
<dbReference type="InterPro" id="IPR011195">
    <property type="entry name" value="UCP010256"/>
</dbReference>
<dbReference type="AlphaFoldDB" id="A0A2T3XTN6"/>
<evidence type="ECO:0008006" key="3">
    <source>
        <dbReference type="Google" id="ProtNLM"/>
    </source>
</evidence>
<protein>
    <recommendedName>
        <fullName evidence="3">VWA domain-containing protein</fullName>
    </recommendedName>
</protein>
<dbReference type="PANTHER" id="PTHR39338">
    <property type="entry name" value="BLL5662 PROTEIN-RELATED"/>
    <property type="match status" value="1"/>
</dbReference>
<gene>
    <name evidence="1" type="ORF">C9I57_16045</name>
</gene>
<dbReference type="EMBL" id="PYUC01000007">
    <property type="protein sequence ID" value="PTB19893.1"/>
    <property type="molecule type" value="Genomic_DNA"/>
</dbReference>
<proteinExistence type="predicted"/>